<sequence>MSLKVKRTNWVGNIYQKFEAVCHEVDGIVGQDAVKYLENRVLNVGDNMKKLYSDVVHELRPFPALSGPAPTKYEAHSVALKNSIGLSFKSVCSVEDKDKNENGVEENPVNNFIESLQDCNAIDIANDQLAGHPDKHELVNQVNSKTHTDSLEGEDSFITRKEVSDDSRETSVGEKENLQSSIEETAIKSASELDNLISDKETEPLEFSIHSQSCYGSSDSASGVSVGIKDTNKVNVEQDPCLILEENNMNLSSAEVVNVTSVGKTELSKASLFNESTDVDKGDNDILAEVSPAVSSASCKRPNITETGTSDFKCSLVSDSPYSESYKCSSGYVASCISDSSMAHACCESSQIAGQVKESDDGIISSCHCHSMESDDESRSIELSLEDIQLNNDTKLEESCVFVADSELYAVAYRIQKLRSYKKRIQDAFASKKKLAKEYEQLAIWYGDADMEPSQDIPQTRALFSSRTYSNSRDLQMQQASEIEWELL</sequence>
<feature type="compositionally biased region" description="Basic and acidic residues" evidence="1">
    <location>
        <begin position="157"/>
        <end position="177"/>
    </location>
</feature>
<organism evidence="2 3">
    <name type="scientific">Pisum sativum</name>
    <name type="common">Garden pea</name>
    <name type="synonym">Lathyrus oleraceus</name>
    <dbReference type="NCBI Taxonomy" id="3888"/>
    <lineage>
        <taxon>Eukaryota</taxon>
        <taxon>Viridiplantae</taxon>
        <taxon>Streptophyta</taxon>
        <taxon>Embryophyta</taxon>
        <taxon>Tracheophyta</taxon>
        <taxon>Spermatophyta</taxon>
        <taxon>Magnoliopsida</taxon>
        <taxon>eudicotyledons</taxon>
        <taxon>Gunneridae</taxon>
        <taxon>Pentapetalae</taxon>
        <taxon>rosids</taxon>
        <taxon>fabids</taxon>
        <taxon>Fabales</taxon>
        <taxon>Fabaceae</taxon>
        <taxon>Papilionoideae</taxon>
        <taxon>50 kb inversion clade</taxon>
        <taxon>NPAAA clade</taxon>
        <taxon>Hologalegina</taxon>
        <taxon>IRL clade</taxon>
        <taxon>Fabeae</taxon>
        <taxon>Lathyrus</taxon>
    </lineage>
</organism>
<dbReference type="GO" id="GO:0006950">
    <property type="term" value="P:response to stress"/>
    <property type="evidence" value="ECO:0007669"/>
    <property type="project" value="TreeGrafter"/>
</dbReference>
<dbReference type="OrthoDB" id="1644512at2759"/>
<dbReference type="GO" id="GO:0061908">
    <property type="term" value="C:phagophore"/>
    <property type="evidence" value="ECO:0007669"/>
    <property type="project" value="TreeGrafter"/>
</dbReference>
<accession>A0A9D4XHV4</accession>
<evidence type="ECO:0000313" key="3">
    <source>
        <dbReference type="Proteomes" id="UP001058974"/>
    </source>
</evidence>
<proteinExistence type="predicted"/>
<dbReference type="Gramene" id="Psat04G0419700-T1">
    <property type="protein sequence ID" value="KAI5420319.1"/>
    <property type="gene ID" value="KIW84_044197"/>
</dbReference>
<reference evidence="2 3" key="1">
    <citation type="journal article" date="2022" name="Nat. Genet.">
        <title>Improved pea reference genome and pan-genome highlight genomic features and evolutionary characteristics.</title>
        <authorList>
            <person name="Yang T."/>
            <person name="Liu R."/>
            <person name="Luo Y."/>
            <person name="Hu S."/>
            <person name="Wang D."/>
            <person name="Wang C."/>
            <person name="Pandey M.K."/>
            <person name="Ge S."/>
            <person name="Xu Q."/>
            <person name="Li N."/>
            <person name="Li G."/>
            <person name="Huang Y."/>
            <person name="Saxena R.K."/>
            <person name="Ji Y."/>
            <person name="Li M."/>
            <person name="Yan X."/>
            <person name="He Y."/>
            <person name="Liu Y."/>
            <person name="Wang X."/>
            <person name="Xiang C."/>
            <person name="Varshney R.K."/>
            <person name="Ding H."/>
            <person name="Gao S."/>
            <person name="Zong X."/>
        </authorList>
    </citation>
    <scope>NUCLEOTIDE SEQUENCE [LARGE SCALE GENOMIC DNA]</scope>
    <source>
        <strain evidence="2 3">cv. Zhongwan 6</strain>
    </source>
</reference>
<dbReference type="EMBL" id="JAMSHJ010000004">
    <property type="protein sequence ID" value="KAI5420319.1"/>
    <property type="molecule type" value="Genomic_DNA"/>
</dbReference>
<dbReference type="PANTHER" id="PTHR34659:SF1">
    <property type="entry name" value="PROTEIN EGT2"/>
    <property type="match status" value="1"/>
</dbReference>
<dbReference type="Gramene" id="PSAT_LOCUS16398_t1">
    <property type="protein sequence ID" value="CAL5196814.1"/>
    <property type="gene ID" value="PSAT_LOCUS16398"/>
</dbReference>
<dbReference type="AlphaFoldDB" id="A0A9D4XHV4"/>
<feature type="region of interest" description="Disordered" evidence="1">
    <location>
        <begin position="143"/>
        <end position="180"/>
    </location>
</feature>
<evidence type="ECO:0000313" key="2">
    <source>
        <dbReference type="EMBL" id="KAI5420319.1"/>
    </source>
</evidence>
<protein>
    <submittedName>
        <fullName evidence="2">Uncharacterized protein</fullName>
    </submittedName>
</protein>
<dbReference type="PANTHER" id="PTHR34659">
    <property type="entry name" value="BNAA05G11610D PROTEIN"/>
    <property type="match status" value="1"/>
</dbReference>
<evidence type="ECO:0000256" key="1">
    <source>
        <dbReference type="SAM" id="MobiDB-lite"/>
    </source>
</evidence>
<dbReference type="Gramene" id="Psat4g175400.2">
    <property type="protein sequence ID" value="Psat4g175400.2.cds"/>
    <property type="gene ID" value="Psat4g175400"/>
</dbReference>
<comment type="caution">
    <text evidence="2">The sequence shown here is derived from an EMBL/GenBank/DDBJ whole genome shotgun (WGS) entry which is preliminary data.</text>
</comment>
<dbReference type="InterPro" id="IPR053273">
    <property type="entry name" value="CST_Regulator"/>
</dbReference>
<dbReference type="Gramene" id="Psat4g175400.1">
    <property type="protein sequence ID" value="Psat4g175400.1.cds"/>
    <property type="gene ID" value="Psat4g175400"/>
</dbReference>
<keyword evidence="3" id="KW-1185">Reference proteome</keyword>
<gene>
    <name evidence="2" type="ORF">KIW84_044197</name>
</gene>
<dbReference type="GO" id="GO:0005776">
    <property type="term" value="C:autophagosome"/>
    <property type="evidence" value="ECO:0007669"/>
    <property type="project" value="TreeGrafter"/>
</dbReference>
<name>A0A9D4XHV4_PEA</name>
<dbReference type="Proteomes" id="UP001058974">
    <property type="component" value="Chromosome 4"/>
</dbReference>